<accession>A0ABS2QX17</accession>
<dbReference type="Proteomes" id="UP000809829">
    <property type="component" value="Unassembled WGS sequence"/>
</dbReference>
<evidence type="ECO:0000313" key="3">
    <source>
        <dbReference type="Proteomes" id="UP000809829"/>
    </source>
</evidence>
<reference evidence="2 3" key="1">
    <citation type="submission" date="2021-01" db="EMBL/GenBank/DDBJ databases">
        <title>Genomic Encyclopedia of Type Strains, Phase IV (KMG-IV): sequencing the most valuable type-strain genomes for metagenomic binning, comparative biology and taxonomic classification.</title>
        <authorList>
            <person name="Goeker M."/>
        </authorList>
    </citation>
    <scope>NUCLEOTIDE SEQUENCE [LARGE SCALE GENOMIC DNA]</scope>
    <source>
        <strain evidence="2 3">DSM 104297</strain>
    </source>
</reference>
<sequence length="187" mass="20815">MKKIILISLFSIVFLYLIGANVLIYQAAHKDVPAHADYVMILGAKVNGETMSLSLSNRAQEALAYAKENPDTKVITTGGQGPGEDITEAEAVARYLIKNGIDEKRIVKEDASTSTYENFLFTKKLAHIENKTFVVVSNDFHLYRASIIAKRQGFTMFPLAAETPLAIKVQAYVREYAAIIKTWLIDK</sequence>
<dbReference type="InterPro" id="IPR003848">
    <property type="entry name" value="DUF218"/>
</dbReference>
<dbReference type="RefSeq" id="WP_205187765.1">
    <property type="nucleotide sequence ID" value="NZ_JAFBFC010000004.1"/>
</dbReference>
<keyword evidence="3" id="KW-1185">Reference proteome</keyword>
<dbReference type="InterPro" id="IPR051599">
    <property type="entry name" value="Cell_Envelope_Assoc"/>
</dbReference>
<evidence type="ECO:0000259" key="1">
    <source>
        <dbReference type="Pfam" id="PF02698"/>
    </source>
</evidence>
<dbReference type="Pfam" id="PF02698">
    <property type="entry name" value="DUF218"/>
    <property type="match status" value="1"/>
</dbReference>
<name>A0ABS2QX17_9BACI</name>
<dbReference type="EMBL" id="JAFBFC010000004">
    <property type="protein sequence ID" value="MBM7703808.1"/>
    <property type="molecule type" value="Genomic_DNA"/>
</dbReference>
<organism evidence="2 3">
    <name type="scientific">Priestia iocasae</name>
    <dbReference type="NCBI Taxonomy" id="2291674"/>
    <lineage>
        <taxon>Bacteria</taxon>
        <taxon>Bacillati</taxon>
        <taxon>Bacillota</taxon>
        <taxon>Bacilli</taxon>
        <taxon>Bacillales</taxon>
        <taxon>Bacillaceae</taxon>
        <taxon>Priestia</taxon>
    </lineage>
</organism>
<feature type="domain" description="DUF218" evidence="1">
    <location>
        <begin position="37"/>
        <end position="177"/>
    </location>
</feature>
<proteinExistence type="predicted"/>
<dbReference type="InterPro" id="IPR014729">
    <property type="entry name" value="Rossmann-like_a/b/a_fold"/>
</dbReference>
<evidence type="ECO:0000313" key="2">
    <source>
        <dbReference type="EMBL" id="MBM7703808.1"/>
    </source>
</evidence>
<dbReference type="Gene3D" id="3.40.50.620">
    <property type="entry name" value="HUPs"/>
    <property type="match status" value="1"/>
</dbReference>
<dbReference type="PANTHER" id="PTHR30336:SF4">
    <property type="entry name" value="ENVELOPE BIOGENESIS FACTOR ELYC"/>
    <property type="match status" value="1"/>
</dbReference>
<comment type="caution">
    <text evidence="2">The sequence shown here is derived from an EMBL/GenBank/DDBJ whole genome shotgun (WGS) entry which is preliminary data.</text>
</comment>
<gene>
    <name evidence="2" type="ORF">JOC83_002657</name>
</gene>
<dbReference type="PANTHER" id="PTHR30336">
    <property type="entry name" value="INNER MEMBRANE PROTEIN, PROBABLE PERMEASE"/>
    <property type="match status" value="1"/>
</dbReference>
<protein>
    <submittedName>
        <fullName evidence="2">Uncharacterized SAM-binding protein YcdF (DUF218 family)</fullName>
    </submittedName>
</protein>
<dbReference type="CDD" id="cd06259">
    <property type="entry name" value="YdcF-like"/>
    <property type="match status" value="1"/>
</dbReference>